<evidence type="ECO:0000256" key="1">
    <source>
        <dbReference type="ARBA" id="ARBA00007201"/>
    </source>
</evidence>
<dbReference type="InterPro" id="IPR014001">
    <property type="entry name" value="Helicase_ATP-bd"/>
</dbReference>
<dbReference type="GO" id="GO:0003724">
    <property type="term" value="F:RNA helicase activity"/>
    <property type="evidence" value="ECO:0007669"/>
    <property type="project" value="UniProtKB-EC"/>
</dbReference>
<dbReference type="InterPro" id="IPR027417">
    <property type="entry name" value="P-loop_NTPase"/>
</dbReference>
<dbReference type="PROSITE" id="PS51192">
    <property type="entry name" value="HELICASE_ATP_BIND_1"/>
    <property type="match status" value="1"/>
</dbReference>
<evidence type="ECO:0000313" key="10">
    <source>
        <dbReference type="EMBL" id="QLG72305.1"/>
    </source>
</evidence>
<dbReference type="GO" id="GO:0005524">
    <property type="term" value="F:ATP binding"/>
    <property type="evidence" value="ECO:0007669"/>
    <property type="project" value="UniProtKB-UniRule"/>
</dbReference>
<dbReference type="InterPro" id="IPR011545">
    <property type="entry name" value="DEAD/DEAH_box_helicase_dom"/>
</dbReference>
<evidence type="ECO:0000256" key="4">
    <source>
        <dbReference type="ARBA" id="ARBA00022806"/>
    </source>
</evidence>
<dbReference type="Gene3D" id="3.40.50.300">
    <property type="entry name" value="P-loop containing nucleotide triphosphate hydrolases"/>
    <property type="match status" value="2"/>
</dbReference>
<accession>A0A7H9B0U5</accession>
<dbReference type="PANTHER" id="PTHR24031">
    <property type="entry name" value="RNA HELICASE"/>
    <property type="match status" value="1"/>
</dbReference>
<comment type="function">
    <text evidence="7">RNA helicase.</text>
</comment>
<comment type="similarity">
    <text evidence="7">Belongs to the DEAD box helicase family.</text>
</comment>
<dbReference type="KEGG" id="zmk:HG535_0D00100"/>
<dbReference type="InterPro" id="IPR001650">
    <property type="entry name" value="Helicase_C-like"/>
</dbReference>
<dbReference type="GeneID" id="59236029"/>
<dbReference type="PROSITE" id="PS51194">
    <property type="entry name" value="HELICASE_CTER"/>
    <property type="match status" value="1"/>
</dbReference>
<dbReference type="Pfam" id="PF11603">
    <property type="entry name" value="Sir1"/>
    <property type="match status" value="1"/>
</dbReference>
<evidence type="ECO:0000259" key="8">
    <source>
        <dbReference type="PROSITE" id="PS51192"/>
    </source>
</evidence>
<protein>
    <recommendedName>
        <fullName evidence="7">ATP-dependent RNA helicase</fullName>
        <ecNumber evidence="7">3.6.4.13</ecNumber>
    </recommendedName>
</protein>
<keyword evidence="3 7" id="KW-0378">Hydrolase</keyword>
<evidence type="ECO:0000256" key="3">
    <source>
        <dbReference type="ARBA" id="ARBA00022801"/>
    </source>
</evidence>
<evidence type="ECO:0000256" key="5">
    <source>
        <dbReference type="ARBA" id="ARBA00022840"/>
    </source>
</evidence>
<dbReference type="OrthoDB" id="4056983at2759"/>
<gene>
    <name evidence="10" type="ORF">HG535_0D00100</name>
</gene>
<dbReference type="InterPro" id="IPR037240">
    <property type="entry name" value="ORC1-binding_dom"/>
</dbReference>
<keyword evidence="4 7" id="KW-0347">Helicase</keyword>
<evidence type="ECO:0000256" key="7">
    <source>
        <dbReference type="RuleBase" id="RU365068"/>
    </source>
</evidence>
<evidence type="ECO:0000256" key="2">
    <source>
        <dbReference type="ARBA" id="ARBA00022741"/>
    </source>
</evidence>
<dbReference type="RefSeq" id="XP_037144033.1">
    <property type="nucleotide sequence ID" value="XM_037288138.1"/>
</dbReference>
<feature type="domain" description="Helicase C-terminal" evidence="9">
    <location>
        <begin position="1024"/>
        <end position="1180"/>
    </location>
</feature>
<dbReference type="Pfam" id="PF00271">
    <property type="entry name" value="Helicase_C"/>
    <property type="match status" value="1"/>
</dbReference>
<sequence length="1414" mass="161981">MTIVEVSDKYVVVNGWLVDRKEKKVVNPSWRSRRKLSKQRQNVILDQDLSAWDRYLTSESVILPVADPELFSFIQVRPYDFAELRDGKTVAQSKELYRRNPGSVRRSFTLQCHRVNIRARKHKYIRLSVLAQSVDMLDAGVDLHLDKDNSVLSRVIKVREFTFSEEDYEVLREFREMKTAYVVFGQNYLNFAYLKAEHSASNYLNIDMKDGITSMVKKFAPSTINQYGVTLAPYLFLLFNAWRLSCFAEHAFLPHRVIEMLTHDPERQDTIVYKMKALGRCFDNCLRENIYREYLARWVRMCAFNFPVWDRTDVPCPENTVTKARRIMDTIRCLIVFTCFATTENVSETAYWLASRNYLSVINYWGWFRRLYHKVAKEEGIEATVRVTVNPDERAVRVEGKLISFEYVAQMKSDLNRDLEAHVEELHRWLEFGSVSDVYMTVMANRSICVVENLSGQDSVFNVIGAEAVSGYTMRFREQASAQNEQVRASILKLVNTITKLLMLAVWINPGLALRFPELSIISFGGSHRNLYFDSDDRVFIIRSRYNKNTKYDTRLLFLDTRVSAQLFWFIYILRPFTIVLLGDDISKINISAIMGALTPQEPLTDTHDTEEEVEDINFNAELYYHQMELRNRLNNASPQTIGNAIFKSMVFLDVRKLVLVHRSTFSNMLLKYPTATAMRESHRIRSMRHGLSALWKHFIAGQLYDQSLELGQAVARGFGHSVSVDAAVYGFDNSRTVGPGEVPFVSAKKLCQIFQKLTQNGPLITDTACTSSAASEPDEGTIGDYTNLCEAGSGIISGFKFRSVEQERFTNMILTGDRNVLALQAPTGFGKTMTFVLPMLVLKRTRPGKYVHFVAVPYVSLKIATMQRLEEVGLAVADLKLLGSAEWKSKLKNTDVLVGTFDMFGTHATFSSINGWQEELMCVRQKGYFILDEAHALWLEQDFREELREIHSLRWREFLKIVFISATLPAWLMDELCQQLNLSRYMVRNARWTNAVHQVPNQKVLKEVTLVPQKEFGGAIEQRVNSYLLGTATGKAIIFFSNKARMRHCYARWKKVAAVAAVDSEMADRVKLSVFREFESASSPVCVIMGTKLISNGLDCNAVDYVCLADCDVDVIDFLQMVGRIRGSGYLEVVRIAGKKKEFRDAVAHEDLRDVNWSKCITETVASFYSVPAPDHQLCCNSWEEQSCPREIGEVRRIVHSVRLNVPSEEEGDEEEDQGHSRMFDFILDNIQNKTTGLYASELRTLLFDSTSADLPRMKDLIYGVPADHILTAAEMNLSESVCRTCFMSNEYCQCETFGKHMGKIILEALALLRLVSARQNMRHLFNFAQLGRGHNIVQHVLRQKAVWSRLYEEAMESEYTETIEGITCNDDVTSRALLQWAYFWHAVVRSKANVATLVFEGRLSKPFGIDME</sequence>
<dbReference type="SUPFAM" id="SSF144005">
    <property type="entry name" value="ORC1-binding domain"/>
    <property type="match status" value="1"/>
</dbReference>
<dbReference type="SUPFAM" id="SSF52540">
    <property type="entry name" value="P-loop containing nucleoside triphosphate hydrolases"/>
    <property type="match status" value="1"/>
</dbReference>
<dbReference type="GO" id="GO:0070013">
    <property type="term" value="C:intracellular organelle lumen"/>
    <property type="evidence" value="ECO:0007669"/>
    <property type="project" value="UniProtKB-ARBA"/>
</dbReference>
<keyword evidence="6 7" id="KW-0694">RNA-binding</keyword>
<evidence type="ECO:0000259" key="9">
    <source>
        <dbReference type="PROSITE" id="PS51194"/>
    </source>
</evidence>
<dbReference type="EC" id="3.6.4.13" evidence="7"/>
<dbReference type="GO" id="GO:0016787">
    <property type="term" value="F:hydrolase activity"/>
    <property type="evidence" value="ECO:0007669"/>
    <property type="project" value="UniProtKB-KW"/>
</dbReference>
<dbReference type="GO" id="GO:0003723">
    <property type="term" value="F:RNA binding"/>
    <property type="evidence" value="ECO:0007669"/>
    <property type="project" value="UniProtKB-UniRule"/>
</dbReference>
<comment type="catalytic activity">
    <reaction evidence="7">
        <text>ATP + H2O = ADP + phosphate + H(+)</text>
        <dbReference type="Rhea" id="RHEA:13065"/>
        <dbReference type="ChEBI" id="CHEBI:15377"/>
        <dbReference type="ChEBI" id="CHEBI:15378"/>
        <dbReference type="ChEBI" id="CHEBI:30616"/>
        <dbReference type="ChEBI" id="CHEBI:43474"/>
        <dbReference type="ChEBI" id="CHEBI:456216"/>
        <dbReference type="EC" id="3.6.4.13"/>
    </reaction>
</comment>
<dbReference type="SMART" id="SM00490">
    <property type="entry name" value="HELICc"/>
    <property type="match status" value="1"/>
</dbReference>
<dbReference type="Proteomes" id="UP000509704">
    <property type="component" value="Chromosome 4"/>
</dbReference>
<keyword evidence="11" id="KW-1185">Reference proteome</keyword>
<keyword evidence="5 7" id="KW-0067">ATP-binding</keyword>
<feature type="domain" description="Helicase ATP-binding" evidence="8">
    <location>
        <begin position="813"/>
        <end position="987"/>
    </location>
</feature>
<comment type="domain">
    <text evidence="7">The Q motif is unique to and characteristic of the DEAD box family of RNA helicases and controls ATP binding and hydrolysis.</text>
</comment>
<organism evidence="10 11">
    <name type="scientific">Zygotorulaspora mrakii</name>
    <name type="common">Zygosaccharomyces mrakii</name>
    <dbReference type="NCBI Taxonomy" id="42260"/>
    <lineage>
        <taxon>Eukaryota</taxon>
        <taxon>Fungi</taxon>
        <taxon>Dikarya</taxon>
        <taxon>Ascomycota</taxon>
        <taxon>Saccharomycotina</taxon>
        <taxon>Saccharomycetes</taxon>
        <taxon>Saccharomycetales</taxon>
        <taxon>Saccharomycetaceae</taxon>
        <taxon>Zygotorulaspora</taxon>
    </lineage>
</organism>
<proteinExistence type="inferred from homology"/>
<reference evidence="10 11" key="1">
    <citation type="submission" date="2020-07" db="EMBL/GenBank/DDBJ databases">
        <title>The yeast mating-type switching endonuclease HO is a domesticated member of an unorthodox homing genetic element family.</title>
        <authorList>
            <person name="Coughlan A.Y."/>
            <person name="Lombardi L."/>
            <person name="Braun-Galleani S."/>
            <person name="Martos A.R."/>
            <person name="Galeote V."/>
            <person name="Bigey F."/>
            <person name="Dequin S."/>
            <person name="Byrne K.P."/>
            <person name="Wolfe K.H."/>
        </authorList>
    </citation>
    <scope>NUCLEOTIDE SEQUENCE [LARGE SCALE GENOMIC DNA]</scope>
    <source>
        <strain evidence="10 11">NRRL Y-6702</strain>
    </source>
</reference>
<evidence type="ECO:0000313" key="11">
    <source>
        <dbReference type="Proteomes" id="UP000509704"/>
    </source>
</evidence>
<evidence type="ECO:0000256" key="6">
    <source>
        <dbReference type="ARBA" id="ARBA00022884"/>
    </source>
</evidence>
<dbReference type="SMART" id="SM00487">
    <property type="entry name" value="DEXDc"/>
    <property type="match status" value="1"/>
</dbReference>
<dbReference type="EMBL" id="CP058607">
    <property type="protein sequence ID" value="QLG72305.1"/>
    <property type="molecule type" value="Genomic_DNA"/>
</dbReference>
<name>A0A7H9B0U5_ZYGMR</name>
<comment type="similarity">
    <text evidence="1">Belongs to the helicase family. Yeast subtelomeric Y' repeat subfamily.</text>
</comment>
<dbReference type="Pfam" id="PF00270">
    <property type="entry name" value="DEAD"/>
    <property type="match status" value="1"/>
</dbReference>
<keyword evidence="2 7" id="KW-0547">Nucleotide-binding</keyword>
<dbReference type="InterPro" id="IPR021646">
    <property type="entry name" value="Sir1_ORC-binding"/>
</dbReference>